<dbReference type="Gene3D" id="1.10.20.10">
    <property type="entry name" value="Histone, subunit A"/>
    <property type="match status" value="1"/>
</dbReference>
<dbReference type="PANTHER" id="PTHR10252">
    <property type="entry name" value="HISTONE-LIKE TRANSCRIPTION FACTOR CCAAT-RELATED"/>
    <property type="match status" value="1"/>
</dbReference>
<name>A0ABD3QDU5_9STRA</name>
<dbReference type="AlphaFoldDB" id="A0ABD3QDU5"/>
<comment type="caution">
    <text evidence="5">The sequence shown here is derived from an EMBL/GenBank/DDBJ whole genome shotgun (WGS) entry which is preliminary data.</text>
</comment>
<evidence type="ECO:0000256" key="2">
    <source>
        <dbReference type="ARBA" id="ARBA00023242"/>
    </source>
</evidence>
<evidence type="ECO:0000313" key="5">
    <source>
        <dbReference type="EMBL" id="KAL3798325.1"/>
    </source>
</evidence>
<keyword evidence="6" id="KW-1185">Reference proteome</keyword>
<protein>
    <recommendedName>
        <fullName evidence="4">Transcription factor CBF/NF-Y/archaeal histone domain-containing protein</fullName>
    </recommendedName>
</protein>
<dbReference type="InterPro" id="IPR009072">
    <property type="entry name" value="Histone-fold"/>
</dbReference>
<dbReference type="GO" id="GO:0005634">
    <property type="term" value="C:nucleus"/>
    <property type="evidence" value="ECO:0007669"/>
    <property type="project" value="UniProtKB-SubCell"/>
</dbReference>
<evidence type="ECO:0000313" key="6">
    <source>
        <dbReference type="Proteomes" id="UP001530315"/>
    </source>
</evidence>
<sequence>MAVPVAELAAATGTDIAESDDEADDEDVVVDDVVVDDDDDDEDDDDTAGSLGTDSTAPPTSVKRKGSEGDEANATGRSEKRARSRDDDDVGGPRQPHPASSSSGLTIPFRTIKRLMKSDPSVGIVQNEAAIVVTAALEHFVKKFALRSLEVARGQDRNLIKYEDVATARANDRSLSFLDLLIP</sequence>
<feature type="compositionally biased region" description="Polar residues" evidence="3">
    <location>
        <begin position="50"/>
        <end position="59"/>
    </location>
</feature>
<dbReference type="CDD" id="cd22929">
    <property type="entry name" value="HFD_POLE4-like"/>
    <property type="match status" value="1"/>
</dbReference>
<dbReference type="PANTHER" id="PTHR10252:SF54">
    <property type="entry name" value="CHROMATIN ACCESSIBILITY COMPLEX PROTEIN 1"/>
    <property type="match status" value="1"/>
</dbReference>
<keyword evidence="2" id="KW-0539">Nucleus</keyword>
<dbReference type="Pfam" id="PF00808">
    <property type="entry name" value="CBFD_NFYB_HMF"/>
    <property type="match status" value="1"/>
</dbReference>
<organism evidence="5 6">
    <name type="scientific">Stephanodiscus triporus</name>
    <dbReference type="NCBI Taxonomy" id="2934178"/>
    <lineage>
        <taxon>Eukaryota</taxon>
        <taxon>Sar</taxon>
        <taxon>Stramenopiles</taxon>
        <taxon>Ochrophyta</taxon>
        <taxon>Bacillariophyta</taxon>
        <taxon>Coscinodiscophyceae</taxon>
        <taxon>Thalassiosirophycidae</taxon>
        <taxon>Stephanodiscales</taxon>
        <taxon>Stephanodiscaceae</taxon>
        <taxon>Stephanodiscus</taxon>
    </lineage>
</organism>
<gene>
    <name evidence="5" type="ORF">ACHAW5_008624</name>
</gene>
<accession>A0ABD3QDU5</accession>
<dbReference type="EMBL" id="JALLAZ020000298">
    <property type="protein sequence ID" value="KAL3798325.1"/>
    <property type="molecule type" value="Genomic_DNA"/>
</dbReference>
<dbReference type="SUPFAM" id="SSF47113">
    <property type="entry name" value="Histone-fold"/>
    <property type="match status" value="1"/>
</dbReference>
<reference evidence="5 6" key="1">
    <citation type="submission" date="2024-10" db="EMBL/GenBank/DDBJ databases">
        <title>Updated reference genomes for cyclostephanoid diatoms.</title>
        <authorList>
            <person name="Roberts W.R."/>
            <person name="Alverson A.J."/>
        </authorList>
    </citation>
    <scope>NUCLEOTIDE SEQUENCE [LARGE SCALE GENOMIC DNA]</scope>
    <source>
        <strain evidence="5 6">AJA276-08</strain>
    </source>
</reference>
<proteinExistence type="predicted"/>
<dbReference type="Proteomes" id="UP001530315">
    <property type="component" value="Unassembled WGS sequence"/>
</dbReference>
<feature type="domain" description="Transcription factor CBF/NF-Y/archaeal histone" evidence="4">
    <location>
        <begin position="106"/>
        <end position="168"/>
    </location>
</feature>
<dbReference type="InterPro" id="IPR050568">
    <property type="entry name" value="Transcr_DNA_Rep_Reg"/>
</dbReference>
<evidence type="ECO:0000256" key="3">
    <source>
        <dbReference type="SAM" id="MobiDB-lite"/>
    </source>
</evidence>
<dbReference type="InterPro" id="IPR003958">
    <property type="entry name" value="CBFA_NFYB_domain"/>
</dbReference>
<feature type="compositionally biased region" description="Basic and acidic residues" evidence="3">
    <location>
        <begin position="77"/>
        <end position="86"/>
    </location>
</feature>
<evidence type="ECO:0000259" key="4">
    <source>
        <dbReference type="Pfam" id="PF00808"/>
    </source>
</evidence>
<evidence type="ECO:0000256" key="1">
    <source>
        <dbReference type="ARBA" id="ARBA00004123"/>
    </source>
</evidence>
<feature type="region of interest" description="Disordered" evidence="3">
    <location>
        <begin position="1"/>
        <end position="106"/>
    </location>
</feature>
<feature type="compositionally biased region" description="Acidic residues" evidence="3">
    <location>
        <begin position="17"/>
        <end position="47"/>
    </location>
</feature>
<comment type="subcellular location">
    <subcellularLocation>
        <location evidence="1">Nucleus</location>
    </subcellularLocation>
</comment>